<comment type="caution">
    <text evidence="2">The sequence shown here is derived from an EMBL/GenBank/DDBJ whole genome shotgun (WGS) entry which is preliminary data.</text>
</comment>
<name>A0A9N9GNX8_9GLOM</name>
<gene>
    <name evidence="2" type="ORF">AMORRO_LOCUS8423</name>
</gene>
<dbReference type="PANTHER" id="PTHR12917">
    <property type="entry name" value="ASPARTYL PROTEASE DDI-RELATED"/>
    <property type="match status" value="1"/>
</dbReference>
<feature type="region of interest" description="Disordered" evidence="1">
    <location>
        <begin position="1"/>
        <end position="134"/>
    </location>
</feature>
<dbReference type="CDD" id="cd00303">
    <property type="entry name" value="retropepsin_like"/>
    <property type="match status" value="1"/>
</dbReference>
<dbReference type="OrthoDB" id="2285352at2759"/>
<organism evidence="2 3">
    <name type="scientific">Acaulospora morrowiae</name>
    <dbReference type="NCBI Taxonomy" id="94023"/>
    <lineage>
        <taxon>Eukaryota</taxon>
        <taxon>Fungi</taxon>
        <taxon>Fungi incertae sedis</taxon>
        <taxon>Mucoromycota</taxon>
        <taxon>Glomeromycotina</taxon>
        <taxon>Glomeromycetes</taxon>
        <taxon>Diversisporales</taxon>
        <taxon>Acaulosporaceae</taxon>
        <taxon>Acaulospora</taxon>
    </lineage>
</organism>
<dbReference type="InterPro" id="IPR021109">
    <property type="entry name" value="Peptidase_aspartic_dom_sf"/>
</dbReference>
<accession>A0A9N9GNX8</accession>
<feature type="compositionally biased region" description="Basic and acidic residues" evidence="1">
    <location>
        <begin position="90"/>
        <end position="104"/>
    </location>
</feature>
<protein>
    <submittedName>
        <fullName evidence="2">11185_t:CDS:1</fullName>
    </submittedName>
</protein>
<dbReference type="PANTHER" id="PTHR12917:SF18">
    <property type="entry name" value="DNA DAMAGE-INDUCIBLE PROTEIN 1-LIKE"/>
    <property type="match status" value="1"/>
</dbReference>
<reference evidence="2" key="1">
    <citation type="submission" date="2021-06" db="EMBL/GenBank/DDBJ databases">
        <authorList>
            <person name="Kallberg Y."/>
            <person name="Tangrot J."/>
            <person name="Rosling A."/>
        </authorList>
    </citation>
    <scope>NUCLEOTIDE SEQUENCE</scope>
    <source>
        <strain evidence="2">CL551</strain>
    </source>
</reference>
<evidence type="ECO:0000256" key="1">
    <source>
        <dbReference type="SAM" id="MobiDB-lite"/>
    </source>
</evidence>
<dbReference type="SUPFAM" id="SSF50630">
    <property type="entry name" value="Acid proteases"/>
    <property type="match status" value="1"/>
</dbReference>
<keyword evidence="3" id="KW-1185">Reference proteome</keyword>
<evidence type="ECO:0000313" key="3">
    <source>
        <dbReference type="Proteomes" id="UP000789342"/>
    </source>
</evidence>
<feature type="compositionally biased region" description="Basic and acidic residues" evidence="1">
    <location>
        <begin position="405"/>
        <end position="419"/>
    </location>
</feature>
<dbReference type="EMBL" id="CAJVPV010007170">
    <property type="protein sequence ID" value="CAG8615566.1"/>
    <property type="molecule type" value="Genomic_DNA"/>
</dbReference>
<dbReference type="AlphaFoldDB" id="A0A9N9GNX8"/>
<feature type="compositionally biased region" description="Basic and acidic residues" evidence="1">
    <location>
        <begin position="14"/>
        <end position="30"/>
    </location>
</feature>
<feature type="region of interest" description="Disordered" evidence="1">
    <location>
        <begin position="386"/>
        <end position="419"/>
    </location>
</feature>
<evidence type="ECO:0000313" key="2">
    <source>
        <dbReference type="EMBL" id="CAG8615566.1"/>
    </source>
</evidence>
<dbReference type="Gene3D" id="2.40.70.10">
    <property type="entry name" value="Acid Proteases"/>
    <property type="match status" value="1"/>
</dbReference>
<proteinExistence type="predicted"/>
<dbReference type="Proteomes" id="UP000789342">
    <property type="component" value="Unassembled WGS sequence"/>
</dbReference>
<dbReference type="Pfam" id="PF13975">
    <property type="entry name" value="gag-asp_proteas"/>
    <property type="match status" value="1"/>
</dbReference>
<sequence>MARVEEEPIFGENYDERPSRAATPTHEDNIQRMPAQVTNPRDANLCEVEGSEDEAYAVTRSRHQPYTFGRPRKLGLRKEPTEKTASQPRQDARLQPERQEERTQTTRPVEMEITEESAKEKPKSVTPRIKRQRGPSVVDQAPLYNVAEDLLNQRANATYAQLLQIPKQRQNLAQALKRPIVPPAEVGYVDNQPQRISAARCNVKIRKIPVVAVLDSGAAVSIMSKKLLTKLGLRITEPSSAVVVTANGTRERTLGKIRDVALELGGIIIPTDFQVIESTDEMMLLGMSWFKKLRARLHFDEQKLFITYDGEIIDCEEDDYFDNYEKEELDEVESYLTDDQKDLYTNPWTDEYSPAVYLTTIEEIPTPEETERQTPSLEDAVEELATTEVISGDQRDQAIQNAELRGSDEQEEDEKRKFN</sequence>